<accession>A0ABS3KLM3</accession>
<dbReference type="Gene3D" id="1.10.10.10">
    <property type="entry name" value="Winged helix-like DNA-binding domain superfamily/Winged helix DNA-binding domain"/>
    <property type="match status" value="1"/>
</dbReference>
<dbReference type="SUPFAM" id="SSF53067">
    <property type="entry name" value="Actin-like ATPase domain"/>
    <property type="match status" value="2"/>
</dbReference>
<reference evidence="3 4" key="1">
    <citation type="submission" date="2020-09" db="EMBL/GenBank/DDBJ databases">
        <title>Roseomonas.</title>
        <authorList>
            <person name="Zhu W."/>
        </authorList>
    </citation>
    <scope>NUCLEOTIDE SEQUENCE [LARGE SCALE GENOMIC DNA]</scope>
    <source>
        <strain evidence="3 4">573</strain>
    </source>
</reference>
<name>A0ABS3KLM3_9PROT</name>
<organism evidence="3 4">
    <name type="scientific">Roseomonas haemaphysalidis</name>
    <dbReference type="NCBI Taxonomy" id="2768162"/>
    <lineage>
        <taxon>Bacteria</taxon>
        <taxon>Pseudomonadati</taxon>
        <taxon>Pseudomonadota</taxon>
        <taxon>Alphaproteobacteria</taxon>
        <taxon>Acetobacterales</taxon>
        <taxon>Roseomonadaceae</taxon>
        <taxon>Roseomonas</taxon>
    </lineage>
</organism>
<gene>
    <name evidence="3" type="ORF">IAI61_02345</name>
</gene>
<dbReference type="Gene3D" id="3.30.420.40">
    <property type="match status" value="2"/>
</dbReference>
<feature type="region of interest" description="Disordered" evidence="2">
    <location>
        <begin position="1"/>
        <end position="22"/>
    </location>
</feature>
<dbReference type="InterPro" id="IPR036390">
    <property type="entry name" value="WH_DNA-bd_sf"/>
</dbReference>
<keyword evidence="4" id="KW-1185">Reference proteome</keyword>
<evidence type="ECO:0000256" key="1">
    <source>
        <dbReference type="ARBA" id="ARBA00006479"/>
    </source>
</evidence>
<sequence>MTVQTPMLIQLDPRQPASGGGADRAQVLQAVMRDGLWSRPQLVERLGLRSTTVSRVVGELVQRRLLLEASGKKQGRGRPAATLRANPAVLGASVLHVASRDVVGVLVDLSGRVLHRDARTVGPDADNEAMSGVLAGIASRLRAATPPGMEHAGTAAAVSGVVDLQGGRWLASSRWPRLCGLDLGAALSPAAAPVRVARQLEAELQARLLAEPALRSGGTLLLHWGWGIGLAYAVDGTVFNAAGGPFGEIGHWRFRALAGRRCGCGQEGCLETGAALWALLPQLRDAWPELAEDEAELAGQLRERDLTTAPALRQAATLVAQALANLCRLLFPGRVLVSGPFSAQPGFWTQFETAFRQEGSIGGLGLPPLVPVSSSVALAIEGAAAPLLTEAVQARLRDVPPGG</sequence>
<dbReference type="InterPro" id="IPR000600">
    <property type="entry name" value="ROK"/>
</dbReference>
<dbReference type="RefSeq" id="WP_207415251.1">
    <property type="nucleotide sequence ID" value="NZ_CP061179.1"/>
</dbReference>
<dbReference type="EMBL" id="JACTNG010000001">
    <property type="protein sequence ID" value="MBO1077855.1"/>
    <property type="molecule type" value="Genomic_DNA"/>
</dbReference>
<protein>
    <submittedName>
        <fullName evidence="3">ROK family transcriptional regulator</fullName>
    </submittedName>
</protein>
<dbReference type="SUPFAM" id="SSF46785">
    <property type="entry name" value="Winged helix' DNA-binding domain"/>
    <property type="match status" value="1"/>
</dbReference>
<comment type="caution">
    <text evidence="3">The sequence shown here is derived from an EMBL/GenBank/DDBJ whole genome shotgun (WGS) entry which is preliminary data.</text>
</comment>
<evidence type="ECO:0000313" key="3">
    <source>
        <dbReference type="EMBL" id="MBO1077855.1"/>
    </source>
</evidence>
<dbReference type="Pfam" id="PF00480">
    <property type="entry name" value="ROK"/>
    <property type="match status" value="1"/>
</dbReference>
<evidence type="ECO:0000313" key="4">
    <source>
        <dbReference type="Proteomes" id="UP001518989"/>
    </source>
</evidence>
<dbReference type="InterPro" id="IPR036388">
    <property type="entry name" value="WH-like_DNA-bd_sf"/>
</dbReference>
<dbReference type="PANTHER" id="PTHR18964">
    <property type="entry name" value="ROK (REPRESSOR, ORF, KINASE) FAMILY"/>
    <property type="match status" value="1"/>
</dbReference>
<evidence type="ECO:0000256" key="2">
    <source>
        <dbReference type="SAM" id="MobiDB-lite"/>
    </source>
</evidence>
<dbReference type="PANTHER" id="PTHR18964:SF149">
    <property type="entry name" value="BIFUNCTIONAL UDP-N-ACETYLGLUCOSAMINE 2-EPIMERASE_N-ACETYLMANNOSAMINE KINASE"/>
    <property type="match status" value="1"/>
</dbReference>
<dbReference type="Proteomes" id="UP001518989">
    <property type="component" value="Unassembled WGS sequence"/>
</dbReference>
<proteinExistence type="inferred from homology"/>
<dbReference type="InterPro" id="IPR043129">
    <property type="entry name" value="ATPase_NBD"/>
</dbReference>
<comment type="similarity">
    <text evidence="1">Belongs to the ROK (NagC/XylR) family.</text>
</comment>